<feature type="compositionally biased region" description="Low complexity" evidence="1">
    <location>
        <begin position="545"/>
        <end position="565"/>
    </location>
</feature>
<evidence type="ECO:0000313" key="4">
    <source>
        <dbReference type="Proteomes" id="UP000801492"/>
    </source>
</evidence>
<name>A0A8K0CB53_IGNLU</name>
<dbReference type="AlphaFoldDB" id="A0A8K0CB53"/>
<dbReference type="PANTHER" id="PTHR22437">
    <property type="entry name" value="WINGED HELIX DOMAIN-CONTAINING PROTEIN"/>
    <property type="match status" value="1"/>
</dbReference>
<dbReference type="OrthoDB" id="10020110at2759"/>
<feature type="region of interest" description="Disordered" evidence="1">
    <location>
        <begin position="264"/>
        <end position="287"/>
    </location>
</feature>
<dbReference type="GO" id="GO:0005737">
    <property type="term" value="C:cytoplasm"/>
    <property type="evidence" value="ECO:0007669"/>
    <property type="project" value="TreeGrafter"/>
</dbReference>
<feature type="compositionally biased region" description="Basic and acidic residues" evidence="1">
    <location>
        <begin position="503"/>
        <end position="517"/>
    </location>
</feature>
<organism evidence="3 4">
    <name type="scientific">Ignelater luminosus</name>
    <name type="common">Cucubano</name>
    <name type="synonym">Pyrophorus luminosus</name>
    <dbReference type="NCBI Taxonomy" id="2038154"/>
    <lineage>
        <taxon>Eukaryota</taxon>
        <taxon>Metazoa</taxon>
        <taxon>Ecdysozoa</taxon>
        <taxon>Arthropoda</taxon>
        <taxon>Hexapoda</taxon>
        <taxon>Insecta</taxon>
        <taxon>Pterygota</taxon>
        <taxon>Neoptera</taxon>
        <taxon>Endopterygota</taxon>
        <taxon>Coleoptera</taxon>
        <taxon>Polyphaga</taxon>
        <taxon>Elateriformia</taxon>
        <taxon>Elateroidea</taxon>
        <taxon>Elateridae</taxon>
        <taxon>Agrypninae</taxon>
        <taxon>Pyrophorini</taxon>
        <taxon>Ignelater</taxon>
    </lineage>
</organism>
<feature type="region of interest" description="Disordered" evidence="1">
    <location>
        <begin position="530"/>
        <end position="565"/>
    </location>
</feature>
<dbReference type="GO" id="GO:0006357">
    <property type="term" value="P:regulation of transcription by RNA polymerase II"/>
    <property type="evidence" value="ECO:0007669"/>
    <property type="project" value="InterPro"/>
</dbReference>
<feature type="compositionally biased region" description="Polar residues" evidence="1">
    <location>
        <begin position="488"/>
        <end position="500"/>
    </location>
</feature>
<feature type="domain" description="Winged helix Storkhead-box1" evidence="2">
    <location>
        <begin position="116"/>
        <end position="194"/>
    </location>
</feature>
<protein>
    <recommendedName>
        <fullName evidence="2">Winged helix Storkhead-box1 domain-containing protein</fullName>
    </recommendedName>
</protein>
<dbReference type="InterPro" id="IPR019391">
    <property type="entry name" value="Storkhead-box_WHD"/>
</dbReference>
<dbReference type="EMBL" id="VTPC01090643">
    <property type="protein sequence ID" value="KAF2882201.1"/>
    <property type="molecule type" value="Genomic_DNA"/>
</dbReference>
<evidence type="ECO:0000259" key="2">
    <source>
        <dbReference type="Pfam" id="PF10264"/>
    </source>
</evidence>
<evidence type="ECO:0000313" key="3">
    <source>
        <dbReference type="EMBL" id="KAF2882201.1"/>
    </source>
</evidence>
<proteinExistence type="predicted"/>
<feature type="compositionally biased region" description="Polar residues" evidence="1">
    <location>
        <begin position="401"/>
        <end position="448"/>
    </location>
</feature>
<dbReference type="Proteomes" id="UP000801492">
    <property type="component" value="Unassembled WGS sequence"/>
</dbReference>
<evidence type="ECO:0000256" key="1">
    <source>
        <dbReference type="SAM" id="MobiDB-lite"/>
    </source>
</evidence>
<accession>A0A8K0CB53</accession>
<reference evidence="3" key="1">
    <citation type="submission" date="2019-08" db="EMBL/GenBank/DDBJ databases">
        <title>The genome of the North American firefly Photinus pyralis.</title>
        <authorList>
            <consortium name="Photinus pyralis genome working group"/>
            <person name="Fallon T.R."/>
            <person name="Sander Lower S.E."/>
            <person name="Weng J.-K."/>
        </authorList>
    </citation>
    <scope>NUCLEOTIDE SEQUENCE</scope>
    <source>
        <strain evidence="3">TRF0915ILg1</strain>
        <tissue evidence="3">Whole body</tissue>
    </source>
</reference>
<dbReference type="Pfam" id="PF10264">
    <property type="entry name" value="WHD_Storkhead"/>
    <property type="match status" value="1"/>
</dbReference>
<dbReference type="GO" id="GO:0005634">
    <property type="term" value="C:nucleus"/>
    <property type="evidence" value="ECO:0007669"/>
    <property type="project" value="TreeGrafter"/>
</dbReference>
<feature type="region of interest" description="Disordered" evidence="1">
    <location>
        <begin position="401"/>
        <end position="517"/>
    </location>
</feature>
<sequence length="938" mass="103718">MNSKGAECRVKLRHCLAIILRKEGCEGDPGDFWMYESGYLLFQGLIAANSVCWWNSALQGATRGLIYQGYVSPGALLVSSEPCSLEIIRAVWAKRVLQPPVGYQIVGIEDIEECVINSIVQTHWTPLPEAICAVVLRLSSQGRPAGIKSISEALILAFPHVLPPSEPALYDTLVQLTTERKLYHTSKGYFIVTPEKRRSRSNSRGRQRYEEDNTIKGMLLSTEEALVRVHGEMATIRDGDVTHQCVQTNLADVICGGNSSDKIMYPRNNKRRSASFPSNRSPDRKGSFRLWGSSRRLSRSASTRTIARTYIDNSCSTEYRYHTEPVDNYKRPSLLSRLFRRSKRFHNQINTFGAQFPPMEWFNSKATHLHSVATQTTTIKKESSLSLPYYLDNAESGFTRSATLPRQRRQLPNDSTYTASYAESPSLRYSSPVHISSSTLPRNPNKGRNASRSHTSSRKASHSSLSTKICISDNEIQNNISHVPPPTNNVSRGSKMSSLESLKVSHEGNSSHKSEQNAKNDLIAGATSKSSTFKNSSTLDNSGPSSIESYKSGKTSSSLTSGPSSLESYRTVLKAPTINNSNSTNFQNADLELGSMKRASPKRRSKTKYKLSTNVVTNDNTDKSAVSHNSAFTLELIANQGGTSCSNNSSKAMTATVNSDNTMNAKIYVQNSPVRSVITFENGKHSSVNPNVVIINRTESVSEQNNSQQNVGLTENKDMENREQAGMKNTNSMLNTEGKGVLNNSILVDHTNTTNNETMNYKKFSLQDDLCYRNLLKSPVPCTQNTFNSCLELSGINRQNSLSNTSLISGKCYDSSCSSGDISNKMTDSKLSLNKYCNKTDLENSYNFVNLTEKNTLGSQPNISCKETDKDKSLVQDRISEQQFPSLGDLNFNFTSLAAQKILKGISINSIDTLVELNTDTAEKQNNCDVVHTDFGVV</sequence>
<dbReference type="InterPro" id="IPR040126">
    <property type="entry name" value="STOX1/2"/>
</dbReference>
<dbReference type="PANTHER" id="PTHR22437:SF0">
    <property type="entry name" value="FI21431P1"/>
    <property type="match status" value="1"/>
</dbReference>
<dbReference type="GO" id="GO:0000977">
    <property type="term" value="F:RNA polymerase II transcription regulatory region sequence-specific DNA binding"/>
    <property type="evidence" value="ECO:0007669"/>
    <property type="project" value="TreeGrafter"/>
</dbReference>
<keyword evidence="4" id="KW-1185">Reference proteome</keyword>
<comment type="caution">
    <text evidence="3">The sequence shown here is derived from an EMBL/GenBank/DDBJ whole genome shotgun (WGS) entry which is preliminary data.</text>
</comment>
<feature type="compositionally biased region" description="Basic residues" evidence="1">
    <location>
        <begin position="449"/>
        <end position="461"/>
    </location>
</feature>
<gene>
    <name evidence="3" type="ORF">ILUMI_23968</name>
</gene>